<feature type="non-terminal residue" evidence="1">
    <location>
        <position position="1"/>
    </location>
</feature>
<dbReference type="InterPro" id="IPR032675">
    <property type="entry name" value="LRR_dom_sf"/>
</dbReference>
<protein>
    <submittedName>
        <fullName evidence="1">Uncharacterized protein</fullName>
    </submittedName>
</protein>
<evidence type="ECO:0000313" key="1">
    <source>
        <dbReference type="EMBL" id="KAJ3203098.1"/>
    </source>
</evidence>
<feature type="non-terminal residue" evidence="1">
    <location>
        <position position="262"/>
    </location>
</feature>
<dbReference type="SUPFAM" id="SSF52047">
    <property type="entry name" value="RNI-like"/>
    <property type="match status" value="1"/>
</dbReference>
<sequence>SQNSINDINDFTSKNFHNQKSFASNFLATKSLTLISTLKTEPSFNTIDKFFCSFPNLISLKFVSSSLLTKYGLNLNQLNDLFKCCTNLKRLELDYLYIDQEQYFDLPFLKNFESLKELKVKVVKGTICNIATFFNLYPMKALSKLELTNPSNETLVSMTKSLQNLESFKVFDYQANLKEWGLIQFLKNNINLKHLHLNFLNSVKIDMDVILYKICEFNLNLNSVSIIGARKISFDGLNYFFNKFSNKLKFIQLNYLGLTLDE</sequence>
<comment type="caution">
    <text evidence="1">The sequence shown here is derived from an EMBL/GenBank/DDBJ whole genome shotgun (WGS) entry which is preliminary data.</text>
</comment>
<proteinExistence type="predicted"/>
<dbReference type="Proteomes" id="UP001211065">
    <property type="component" value="Unassembled WGS sequence"/>
</dbReference>
<gene>
    <name evidence="1" type="ORF">HK099_001614</name>
</gene>
<dbReference type="Gene3D" id="3.80.10.10">
    <property type="entry name" value="Ribonuclease Inhibitor"/>
    <property type="match status" value="1"/>
</dbReference>
<name>A0AAD5TWM9_9FUNG</name>
<reference evidence="1" key="1">
    <citation type="submission" date="2020-05" db="EMBL/GenBank/DDBJ databases">
        <title>Phylogenomic resolution of chytrid fungi.</title>
        <authorList>
            <person name="Stajich J.E."/>
            <person name="Amses K."/>
            <person name="Simmons R."/>
            <person name="Seto K."/>
            <person name="Myers J."/>
            <person name="Bonds A."/>
            <person name="Quandt C.A."/>
            <person name="Barry K."/>
            <person name="Liu P."/>
            <person name="Grigoriev I."/>
            <person name="Longcore J.E."/>
            <person name="James T.Y."/>
        </authorList>
    </citation>
    <scope>NUCLEOTIDE SEQUENCE</scope>
    <source>
        <strain evidence="1">JEL0476</strain>
    </source>
</reference>
<keyword evidence="2" id="KW-1185">Reference proteome</keyword>
<evidence type="ECO:0000313" key="2">
    <source>
        <dbReference type="Proteomes" id="UP001211065"/>
    </source>
</evidence>
<dbReference type="EMBL" id="JADGJW010001477">
    <property type="protein sequence ID" value="KAJ3203098.1"/>
    <property type="molecule type" value="Genomic_DNA"/>
</dbReference>
<accession>A0AAD5TWM9</accession>
<dbReference type="AlphaFoldDB" id="A0AAD5TWM9"/>
<organism evidence="1 2">
    <name type="scientific">Clydaea vesicula</name>
    <dbReference type="NCBI Taxonomy" id="447962"/>
    <lineage>
        <taxon>Eukaryota</taxon>
        <taxon>Fungi</taxon>
        <taxon>Fungi incertae sedis</taxon>
        <taxon>Chytridiomycota</taxon>
        <taxon>Chytridiomycota incertae sedis</taxon>
        <taxon>Chytridiomycetes</taxon>
        <taxon>Lobulomycetales</taxon>
        <taxon>Lobulomycetaceae</taxon>
        <taxon>Clydaea</taxon>
    </lineage>
</organism>